<keyword evidence="1" id="KW-0540">Nuclease</keyword>
<protein>
    <submittedName>
        <fullName evidence="6">PIN domain-containing protein</fullName>
    </submittedName>
</protein>
<evidence type="ECO:0000256" key="2">
    <source>
        <dbReference type="ARBA" id="ARBA00022723"/>
    </source>
</evidence>
<evidence type="ECO:0000256" key="1">
    <source>
        <dbReference type="ARBA" id="ARBA00022722"/>
    </source>
</evidence>
<dbReference type="GO" id="GO:0016787">
    <property type="term" value="F:hydrolase activity"/>
    <property type="evidence" value="ECO:0007669"/>
    <property type="project" value="UniProtKB-KW"/>
</dbReference>
<dbReference type="GO" id="GO:0046872">
    <property type="term" value="F:metal ion binding"/>
    <property type="evidence" value="ECO:0007669"/>
    <property type="project" value="UniProtKB-KW"/>
</dbReference>
<proteinExistence type="predicted"/>
<organism evidence="6 7">
    <name type="scientific">Lentzea flaviverrucosa</name>
    <dbReference type="NCBI Taxonomy" id="200379"/>
    <lineage>
        <taxon>Bacteria</taxon>
        <taxon>Bacillati</taxon>
        <taxon>Actinomycetota</taxon>
        <taxon>Actinomycetes</taxon>
        <taxon>Pseudonocardiales</taxon>
        <taxon>Pseudonocardiaceae</taxon>
        <taxon>Lentzea</taxon>
    </lineage>
</organism>
<evidence type="ECO:0000256" key="3">
    <source>
        <dbReference type="ARBA" id="ARBA00022801"/>
    </source>
</evidence>
<accession>A0A1H9B7N9</accession>
<evidence type="ECO:0000256" key="4">
    <source>
        <dbReference type="ARBA" id="ARBA00022842"/>
    </source>
</evidence>
<keyword evidence="7" id="KW-1185">Reference proteome</keyword>
<dbReference type="InterPro" id="IPR029060">
    <property type="entry name" value="PIN-like_dom_sf"/>
</dbReference>
<feature type="domain" description="PIN" evidence="5">
    <location>
        <begin position="118"/>
        <end position="264"/>
    </location>
</feature>
<dbReference type="RefSeq" id="WP_090062715.1">
    <property type="nucleotide sequence ID" value="NZ_FOFT01000001.1"/>
</dbReference>
<dbReference type="AlphaFoldDB" id="A0A1H9B7N9"/>
<evidence type="ECO:0000313" key="6">
    <source>
        <dbReference type="EMBL" id="SEP85032.1"/>
    </source>
</evidence>
<gene>
    <name evidence="6" type="ORF">SAMN05216195_101401</name>
</gene>
<dbReference type="Pfam" id="PF13638">
    <property type="entry name" value="PIN_4"/>
    <property type="match status" value="1"/>
</dbReference>
<dbReference type="Gene3D" id="3.40.50.1010">
    <property type="entry name" value="5'-nuclease"/>
    <property type="match status" value="1"/>
</dbReference>
<keyword evidence="4" id="KW-0460">Magnesium</keyword>
<sequence length="276" mass="30032">MRLKQGVTAPAAADTLGRVLTALGNLRGHRNDPATAYLRWAGDAERQLQQLFVEPDLAQGVRSARYVAILNLRGAAASDMSLMPLYQEIEHQYAALSEVQQQLARLLDLARRPGDLILVYDTNSLMHYQPPNRITWSRLFDAPGLVRLVVPLCVIAELDEKGHTGSAAMAKRARAASRALREITDAVAAGRAAKLVHPDTGAVLGATLEVLLEERGHRRLPQVDDELVDQAVVLAGLSGTPVRLLTHDLNLGLRARAAGVDAVELPMAFRRDRDDG</sequence>
<keyword evidence="3" id="KW-0378">Hydrolase</keyword>
<dbReference type="OrthoDB" id="5145858at2"/>
<dbReference type="SUPFAM" id="SSF88723">
    <property type="entry name" value="PIN domain-like"/>
    <property type="match status" value="1"/>
</dbReference>
<evidence type="ECO:0000259" key="5">
    <source>
        <dbReference type="Pfam" id="PF13638"/>
    </source>
</evidence>
<evidence type="ECO:0000313" key="7">
    <source>
        <dbReference type="Proteomes" id="UP000199028"/>
    </source>
</evidence>
<dbReference type="GO" id="GO:0004518">
    <property type="term" value="F:nuclease activity"/>
    <property type="evidence" value="ECO:0007669"/>
    <property type="project" value="UniProtKB-KW"/>
</dbReference>
<name>A0A1H9B7N9_9PSEU</name>
<keyword evidence="2" id="KW-0479">Metal-binding</keyword>
<dbReference type="EMBL" id="FOFT01000001">
    <property type="protein sequence ID" value="SEP85032.1"/>
    <property type="molecule type" value="Genomic_DNA"/>
</dbReference>
<reference evidence="7" key="1">
    <citation type="submission" date="2016-10" db="EMBL/GenBank/DDBJ databases">
        <authorList>
            <person name="Varghese N."/>
            <person name="Submissions S."/>
        </authorList>
    </citation>
    <scope>NUCLEOTIDE SEQUENCE [LARGE SCALE GENOMIC DNA]</scope>
    <source>
        <strain evidence="7">CGMCC 4.578</strain>
    </source>
</reference>
<dbReference type="Proteomes" id="UP000199028">
    <property type="component" value="Unassembled WGS sequence"/>
</dbReference>
<dbReference type="InterPro" id="IPR002716">
    <property type="entry name" value="PIN_dom"/>
</dbReference>